<dbReference type="OrthoDB" id="2257113at2759"/>
<dbReference type="InterPro" id="IPR036047">
    <property type="entry name" value="F-box-like_dom_sf"/>
</dbReference>
<organism evidence="2 3">
    <name type="scientific">Mucor saturninus</name>
    <dbReference type="NCBI Taxonomy" id="64648"/>
    <lineage>
        <taxon>Eukaryota</taxon>
        <taxon>Fungi</taxon>
        <taxon>Fungi incertae sedis</taxon>
        <taxon>Mucoromycota</taxon>
        <taxon>Mucoromycotina</taxon>
        <taxon>Mucoromycetes</taxon>
        <taxon>Mucorales</taxon>
        <taxon>Mucorineae</taxon>
        <taxon>Mucoraceae</taxon>
        <taxon>Mucor</taxon>
    </lineage>
</organism>
<dbReference type="Proteomes" id="UP000603453">
    <property type="component" value="Unassembled WGS sequence"/>
</dbReference>
<dbReference type="AlphaFoldDB" id="A0A8H7UV03"/>
<evidence type="ECO:0000259" key="1">
    <source>
        <dbReference type="Pfam" id="PF12937"/>
    </source>
</evidence>
<keyword evidence="3" id="KW-1185">Reference proteome</keyword>
<dbReference type="CDD" id="cd09917">
    <property type="entry name" value="F-box_SF"/>
    <property type="match status" value="1"/>
</dbReference>
<protein>
    <recommendedName>
        <fullName evidence="1">F-box domain-containing protein</fullName>
    </recommendedName>
</protein>
<dbReference type="InterPro" id="IPR001810">
    <property type="entry name" value="F-box_dom"/>
</dbReference>
<name>A0A8H7UV03_9FUNG</name>
<dbReference type="Pfam" id="PF12937">
    <property type="entry name" value="F-box-like"/>
    <property type="match status" value="1"/>
</dbReference>
<dbReference type="EMBL" id="JAEPRD010000142">
    <property type="protein sequence ID" value="KAG2196670.1"/>
    <property type="molecule type" value="Genomic_DNA"/>
</dbReference>
<evidence type="ECO:0000313" key="3">
    <source>
        <dbReference type="Proteomes" id="UP000603453"/>
    </source>
</evidence>
<accession>A0A8H7UV03</accession>
<feature type="domain" description="F-box" evidence="1">
    <location>
        <begin position="4"/>
        <end position="41"/>
    </location>
</feature>
<gene>
    <name evidence="2" type="ORF">INT47_012129</name>
</gene>
<sequence>MSSSKLPVEILEKIFRNVKSQDEDQLIQCALVCKSWHEPALRLYYETLILSGDPRKLLFRLSNQPQGKNLGYWVKQLSAVCDPEHLSQHGYFQLLSYLPHLNVINVEQSFSKSFHLTWLLNRNDDLCVKNLHTIIAGANGMTQYEYRIYFACAYSFRLSLKYLELVYVGGTIKNMGGLSGTHISFLKDFKYLTKLSVSNLSFKRGDRTLKMLSILQYCPRLTSLSFVSDYFDPQEQVPSLNPGFRLALKDVSLCIPNLNRSQINYIASNFPALDKFDVVLTNTETDEWLETNGEACIQLLGEYLGNVREVCFNISRFMPNRYPPLSILTSQTLSNYWPFIFAMIGHDRQLSCHISVRLDERSSYKCSNANNLLIKRYDRSMYLTYILDTTDFVSQHYFEIPNSIQSLIPLPLENSSLGNQHIISVEVAVGTPDGLSFVMPISKCFRLLRSIIKEYPRLNLIMFSTYTPHHEMYNLKFGSSIRDCLLSTKQGHEFFKMDPQRYKAVTTPTVENLTHVLLKSTTLKQFDFHVMANLLEFIHYLKIVDCHISTDENGKTTVDLSHMKSLKQLVFDVGFLKHDRCSQINIHVEYLKENFVKSFKWRRAFIRGKESEFSESTSARYHIHKWLHATKNSNTSLLLIKCYNIDQINICLHKDHVAATFLHPKLCV</sequence>
<proteinExistence type="predicted"/>
<dbReference type="Gene3D" id="1.20.1280.50">
    <property type="match status" value="1"/>
</dbReference>
<reference evidence="2" key="1">
    <citation type="submission" date="2020-12" db="EMBL/GenBank/DDBJ databases">
        <title>Metabolic potential, ecology and presence of endohyphal bacteria is reflected in genomic diversity of Mucoromycotina.</title>
        <authorList>
            <person name="Muszewska A."/>
            <person name="Okrasinska A."/>
            <person name="Steczkiewicz K."/>
            <person name="Drgas O."/>
            <person name="Orlowska M."/>
            <person name="Perlinska-Lenart U."/>
            <person name="Aleksandrzak-Piekarczyk T."/>
            <person name="Szatraj K."/>
            <person name="Zielenkiewicz U."/>
            <person name="Pilsyk S."/>
            <person name="Malc E."/>
            <person name="Mieczkowski P."/>
            <person name="Kruszewska J.S."/>
            <person name="Biernat P."/>
            <person name="Pawlowska J."/>
        </authorList>
    </citation>
    <scope>NUCLEOTIDE SEQUENCE</scope>
    <source>
        <strain evidence="2">WA0000017839</strain>
    </source>
</reference>
<evidence type="ECO:0000313" key="2">
    <source>
        <dbReference type="EMBL" id="KAG2196670.1"/>
    </source>
</evidence>
<comment type="caution">
    <text evidence="2">The sequence shown here is derived from an EMBL/GenBank/DDBJ whole genome shotgun (WGS) entry which is preliminary data.</text>
</comment>
<dbReference type="SUPFAM" id="SSF81383">
    <property type="entry name" value="F-box domain"/>
    <property type="match status" value="1"/>
</dbReference>